<accession>A0A7Y9IWY0</accession>
<keyword evidence="2" id="KW-1185">Reference proteome</keyword>
<dbReference type="RefSeq" id="WP_179588250.1">
    <property type="nucleotide sequence ID" value="NZ_JACBYR010000001.1"/>
</dbReference>
<gene>
    <name evidence="1" type="ORF">FHW18_003848</name>
</gene>
<comment type="caution">
    <text evidence="1">The sequence shown here is derived from an EMBL/GenBank/DDBJ whole genome shotgun (WGS) entry which is preliminary data.</text>
</comment>
<name>A0A7Y9IWY0_9BURK</name>
<reference evidence="1 2" key="1">
    <citation type="submission" date="2020-07" db="EMBL/GenBank/DDBJ databases">
        <title>Genomic Encyclopedia of Type Strains, Phase IV (KMG-V): Genome sequencing to study the core and pangenomes of soil and plant-associated prokaryotes.</title>
        <authorList>
            <person name="Whitman W."/>
        </authorList>
    </citation>
    <scope>NUCLEOTIDE SEQUENCE [LARGE SCALE GENOMIC DNA]</scope>
    <source>
        <strain evidence="1 2">SAS40</strain>
    </source>
</reference>
<evidence type="ECO:0008006" key="3">
    <source>
        <dbReference type="Google" id="ProtNLM"/>
    </source>
</evidence>
<dbReference type="InterPro" id="IPR010836">
    <property type="entry name" value="SapC"/>
</dbReference>
<protein>
    <recommendedName>
        <fullName evidence="3">SapC</fullName>
    </recommendedName>
</protein>
<evidence type="ECO:0000313" key="2">
    <source>
        <dbReference type="Proteomes" id="UP000542125"/>
    </source>
</evidence>
<dbReference type="AlphaFoldDB" id="A0A7Y9IWY0"/>
<proteinExistence type="predicted"/>
<sequence>MTTDKVETAEAAAVQLFQQAAPLDPARHQDLKLDRSVGFAFARNQTAVPIVATEFAMAARDLPIVFAGEGRLPMAVLGIRSGENLLVGDDGAWVAGRYVPAHLRRYPFILQEDEAQQRFALCIDEAAPHFQSQDKGEPLFNDAGATPLVTEMLQFLGEIQGGFAQTQAYAAALVAADLLIERSAVVELKSGERVTLEGFFVVDEEKFSRLPIETLAEWAQKGWLPLTYFHLQSRLNWTHLVDLAV</sequence>
<evidence type="ECO:0000313" key="1">
    <source>
        <dbReference type="EMBL" id="NYE84577.1"/>
    </source>
</evidence>
<dbReference type="Pfam" id="PF07277">
    <property type="entry name" value="SapC"/>
    <property type="match status" value="1"/>
</dbReference>
<dbReference type="EMBL" id="JACBYR010000001">
    <property type="protein sequence ID" value="NYE84577.1"/>
    <property type="molecule type" value="Genomic_DNA"/>
</dbReference>
<organism evidence="1 2">
    <name type="scientific">Pigmentiphaga litoralis</name>
    <dbReference type="NCBI Taxonomy" id="516702"/>
    <lineage>
        <taxon>Bacteria</taxon>
        <taxon>Pseudomonadati</taxon>
        <taxon>Pseudomonadota</taxon>
        <taxon>Betaproteobacteria</taxon>
        <taxon>Burkholderiales</taxon>
        <taxon>Alcaligenaceae</taxon>
        <taxon>Pigmentiphaga</taxon>
    </lineage>
</organism>
<dbReference type="Proteomes" id="UP000542125">
    <property type="component" value="Unassembled WGS sequence"/>
</dbReference>